<proteinExistence type="predicted"/>
<evidence type="ECO:0000313" key="3">
    <source>
        <dbReference type="EMBL" id="RMZ72725.1"/>
    </source>
</evidence>
<keyword evidence="4" id="KW-1185">Reference proteome</keyword>
<keyword evidence="2" id="KW-0812">Transmembrane</keyword>
<protein>
    <submittedName>
        <fullName evidence="3">Uncharacterized protein</fullName>
    </submittedName>
</protein>
<dbReference type="AlphaFoldDB" id="A0A3M7MDZ7"/>
<keyword evidence="2" id="KW-0472">Membrane</keyword>
<evidence type="ECO:0000256" key="2">
    <source>
        <dbReference type="SAM" id="Phobius"/>
    </source>
</evidence>
<evidence type="ECO:0000256" key="1">
    <source>
        <dbReference type="SAM" id="MobiDB-lite"/>
    </source>
</evidence>
<feature type="region of interest" description="Disordered" evidence="1">
    <location>
        <begin position="1"/>
        <end position="23"/>
    </location>
</feature>
<name>A0A3M7MDZ7_9PLEO</name>
<gene>
    <name evidence="3" type="ORF">GMOD_00007747</name>
</gene>
<reference evidence="3 4" key="1">
    <citation type="journal article" date="2014" name="PLoS ONE">
        <title>De novo Genome Assembly of the Fungal Plant Pathogen Pyrenophora semeniperda.</title>
        <authorList>
            <person name="Soliai M.M."/>
            <person name="Meyer S.E."/>
            <person name="Udall J.A."/>
            <person name="Elzinga D.E."/>
            <person name="Hermansen R.A."/>
            <person name="Bodily P.M."/>
            <person name="Hart A.A."/>
            <person name="Coleman C.E."/>
        </authorList>
    </citation>
    <scope>NUCLEOTIDE SEQUENCE [LARGE SCALE GENOMIC DNA]</scope>
    <source>
        <strain evidence="3 4">CCB06</strain>
        <tissue evidence="3">Mycelium</tissue>
    </source>
</reference>
<organism evidence="3 4">
    <name type="scientific">Pyrenophora seminiperda CCB06</name>
    <dbReference type="NCBI Taxonomy" id="1302712"/>
    <lineage>
        <taxon>Eukaryota</taxon>
        <taxon>Fungi</taxon>
        <taxon>Dikarya</taxon>
        <taxon>Ascomycota</taxon>
        <taxon>Pezizomycotina</taxon>
        <taxon>Dothideomycetes</taxon>
        <taxon>Pleosporomycetidae</taxon>
        <taxon>Pleosporales</taxon>
        <taxon>Pleosporineae</taxon>
        <taxon>Pleosporaceae</taxon>
        <taxon>Pyrenophora</taxon>
    </lineage>
</organism>
<dbReference type="EMBL" id="KE747833">
    <property type="protein sequence ID" value="RMZ72725.1"/>
    <property type="molecule type" value="Genomic_DNA"/>
</dbReference>
<feature type="transmembrane region" description="Helical" evidence="2">
    <location>
        <begin position="92"/>
        <end position="115"/>
    </location>
</feature>
<keyword evidence="2" id="KW-1133">Transmembrane helix</keyword>
<accession>A0A3M7MDZ7</accession>
<dbReference type="OrthoDB" id="10437343at2759"/>
<dbReference type="Proteomes" id="UP000265663">
    <property type="component" value="Unassembled WGS sequence"/>
</dbReference>
<sequence length="116" mass="12981">MNTDQWPSSPSQTSTASTQNATFSNPTTTLASAVMTLFTRLRTTAFVSTAPHHVTPNPFFPQATNPVWVPSEAEIPTEWQPKLGKVEHRRMFNFWLFVIALVGLAVLIPALWALWK</sequence>
<feature type="compositionally biased region" description="Low complexity" evidence="1">
    <location>
        <begin position="7"/>
        <end position="23"/>
    </location>
</feature>
<evidence type="ECO:0000313" key="4">
    <source>
        <dbReference type="Proteomes" id="UP000265663"/>
    </source>
</evidence>